<sequence>MDQIDDLLSRGVANIIPGKAELEKLLRSGKTLNVYNGIDPTATRVHIGNAVPLRKLQLLVEMGHNVTFLIGDFTALIGDTSDKEGQRPVLTYEQIEANFRDYKRQAEKVVDFSRVKVVHNSEWLKRLSFEEVVRLTRHFSLNDFISRELIKKRLEAGGSVSLPEVLYPVMQGYDSWYMDTDLQIGGTDQTFNMQAGRKLQKDLRGKESFVLSNVFLEGTDGRKMSKSWGNAIWLDDPVKDLYGKVMSLKDDLIDQYFLLATSLPVNQIPKEGHPMELKKLLAHRIVTELHSPEAADTAQKHFESTVQHGQLPSDIPEVKFDTPPSLVEALVTSRLAKSNSDARRLIDQKGVKLDQETVSNYNLKVPNGSVVSVGSLKHTRISF</sequence>
<evidence type="ECO:0000259" key="11">
    <source>
        <dbReference type="SMART" id="SM00363"/>
    </source>
</evidence>
<evidence type="ECO:0000256" key="3">
    <source>
        <dbReference type="ARBA" id="ARBA00022741"/>
    </source>
</evidence>
<dbReference type="GO" id="GO:0006437">
    <property type="term" value="P:tyrosyl-tRNA aminoacylation"/>
    <property type="evidence" value="ECO:0007669"/>
    <property type="project" value="UniProtKB-UniRule"/>
</dbReference>
<dbReference type="EMBL" id="LCNU01000017">
    <property type="protein sequence ID" value="KKU63819.1"/>
    <property type="molecule type" value="Genomic_DNA"/>
</dbReference>
<dbReference type="SUPFAM" id="SSF55174">
    <property type="entry name" value="Alpha-L RNA-binding motif"/>
    <property type="match status" value="1"/>
</dbReference>
<dbReference type="STRING" id="1618364.UX86_C0017G0001"/>
<dbReference type="InterPro" id="IPR014729">
    <property type="entry name" value="Rossmann-like_a/b/a_fold"/>
</dbReference>
<evidence type="ECO:0000256" key="1">
    <source>
        <dbReference type="ARBA" id="ARBA00013160"/>
    </source>
</evidence>
<proteinExistence type="inferred from homology"/>
<evidence type="ECO:0000256" key="2">
    <source>
        <dbReference type="ARBA" id="ARBA00022598"/>
    </source>
</evidence>
<dbReference type="SUPFAM" id="SSF52374">
    <property type="entry name" value="Nucleotidylyl transferase"/>
    <property type="match status" value="1"/>
</dbReference>
<keyword evidence="9" id="KW-0694">RNA-binding</keyword>
<dbReference type="GO" id="GO:0003723">
    <property type="term" value="F:RNA binding"/>
    <property type="evidence" value="ECO:0007669"/>
    <property type="project" value="UniProtKB-KW"/>
</dbReference>
<dbReference type="InterPro" id="IPR002942">
    <property type="entry name" value="S4_RNA-bd"/>
</dbReference>
<keyword evidence="6 10" id="KW-0030">Aminoacyl-tRNA synthetase</keyword>
<dbReference type="Proteomes" id="UP000034502">
    <property type="component" value="Unassembled WGS sequence"/>
</dbReference>
<dbReference type="GO" id="GO:0005524">
    <property type="term" value="F:ATP binding"/>
    <property type="evidence" value="ECO:0007669"/>
    <property type="project" value="UniProtKB-KW"/>
</dbReference>
<dbReference type="Gene3D" id="1.10.240.10">
    <property type="entry name" value="Tyrosyl-Transfer RNA Synthetase"/>
    <property type="match status" value="1"/>
</dbReference>
<feature type="domain" description="RNA-binding S4" evidence="11">
    <location>
        <begin position="325"/>
        <end position="381"/>
    </location>
</feature>
<evidence type="ECO:0000256" key="4">
    <source>
        <dbReference type="ARBA" id="ARBA00022840"/>
    </source>
</evidence>
<dbReference type="Gene3D" id="3.10.290.10">
    <property type="entry name" value="RNA-binding S4 domain"/>
    <property type="match status" value="1"/>
</dbReference>
<evidence type="ECO:0000256" key="9">
    <source>
        <dbReference type="PROSITE-ProRule" id="PRU00182"/>
    </source>
</evidence>
<dbReference type="Pfam" id="PF00579">
    <property type="entry name" value="tRNA-synt_1b"/>
    <property type="match status" value="1"/>
</dbReference>
<evidence type="ECO:0000256" key="8">
    <source>
        <dbReference type="NCBIfam" id="TIGR00234"/>
    </source>
</evidence>
<organism evidence="12 13">
    <name type="scientific">Candidatus Amesbacteria bacterium GW2011_GWC1_47_15</name>
    <dbReference type="NCBI Taxonomy" id="1618364"/>
    <lineage>
        <taxon>Bacteria</taxon>
        <taxon>Candidatus Amesiibacteriota</taxon>
    </lineage>
</organism>
<dbReference type="InterPro" id="IPR036986">
    <property type="entry name" value="S4_RNA-bd_sf"/>
</dbReference>
<dbReference type="GO" id="GO:0005829">
    <property type="term" value="C:cytosol"/>
    <property type="evidence" value="ECO:0007669"/>
    <property type="project" value="TreeGrafter"/>
</dbReference>
<evidence type="ECO:0000256" key="10">
    <source>
        <dbReference type="RuleBase" id="RU363036"/>
    </source>
</evidence>
<dbReference type="InterPro" id="IPR024088">
    <property type="entry name" value="Tyr-tRNA-ligase_bac-type"/>
</dbReference>
<evidence type="ECO:0000313" key="12">
    <source>
        <dbReference type="EMBL" id="KKU63819.1"/>
    </source>
</evidence>
<gene>
    <name evidence="12" type="ORF">UX86_C0017G0001</name>
</gene>
<dbReference type="InterPro" id="IPR002305">
    <property type="entry name" value="aa-tRNA-synth_Ic"/>
</dbReference>
<evidence type="ECO:0000256" key="6">
    <source>
        <dbReference type="ARBA" id="ARBA00023146"/>
    </source>
</evidence>
<dbReference type="PROSITE" id="PS50889">
    <property type="entry name" value="S4"/>
    <property type="match status" value="1"/>
</dbReference>
<dbReference type="PATRIC" id="fig|1618364.3.peg.633"/>
<evidence type="ECO:0000256" key="7">
    <source>
        <dbReference type="ARBA" id="ARBA00048248"/>
    </source>
</evidence>
<dbReference type="GO" id="GO:0004831">
    <property type="term" value="F:tyrosine-tRNA ligase activity"/>
    <property type="evidence" value="ECO:0007669"/>
    <property type="project" value="UniProtKB-UniRule"/>
</dbReference>
<dbReference type="InterPro" id="IPR002307">
    <property type="entry name" value="Tyr-tRNA-ligase"/>
</dbReference>
<dbReference type="AlphaFoldDB" id="A0A0G1S2U8"/>
<dbReference type="Pfam" id="PF01479">
    <property type="entry name" value="S4"/>
    <property type="match status" value="1"/>
</dbReference>
<reference evidence="12 13" key="1">
    <citation type="journal article" date="2015" name="Nature">
        <title>rRNA introns, odd ribosomes, and small enigmatic genomes across a large radiation of phyla.</title>
        <authorList>
            <person name="Brown C.T."/>
            <person name="Hug L.A."/>
            <person name="Thomas B.C."/>
            <person name="Sharon I."/>
            <person name="Castelle C.J."/>
            <person name="Singh A."/>
            <person name="Wilkins M.J."/>
            <person name="Williams K.H."/>
            <person name="Banfield J.F."/>
        </authorList>
    </citation>
    <scope>NUCLEOTIDE SEQUENCE [LARGE SCALE GENOMIC DNA]</scope>
</reference>
<dbReference type="CDD" id="cd00805">
    <property type="entry name" value="TyrRS_core"/>
    <property type="match status" value="1"/>
</dbReference>
<keyword evidence="4 10" id="KW-0067">ATP-binding</keyword>
<dbReference type="PRINTS" id="PR01040">
    <property type="entry name" value="TRNASYNTHTYR"/>
</dbReference>
<comment type="similarity">
    <text evidence="10">Belongs to the class-I aminoacyl-tRNA synthetase family.</text>
</comment>
<evidence type="ECO:0000256" key="5">
    <source>
        <dbReference type="ARBA" id="ARBA00022917"/>
    </source>
</evidence>
<dbReference type="NCBIfam" id="TIGR00234">
    <property type="entry name" value="tyrS"/>
    <property type="match status" value="1"/>
</dbReference>
<dbReference type="PANTHER" id="PTHR11766:SF1">
    <property type="entry name" value="TYROSINE--TRNA LIGASE"/>
    <property type="match status" value="1"/>
</dbReference>
<comment type="caution">
    <text evidence="12">The sequence shown here is derived from an EMBL/GenBank/DDBJ whole genome shotgun (WGS) entry which is preliminary data.</text>
</comment>
<keyword evidence="5 10" id="KW-0648">Protein biosynthesis</keyword>
<comment type="catalytic activity">
    <reaction evidence="7">
        <text>tRNA(Tyr) + L-tyrosine + ATP = L-tyrosyl-tRNA(Tyr) + AMP + diphosphate + H(+)</text>
        <dbReference type="Rhea" id="RHEA:10220"/>
        <dbReference type="Rhea" id="RHEA-COMP:9706"/>
        <dbReference type="Rhea" id="RHEA-COMP:9707"/>
        <dbReference type="ChEBI" id="CHEBI:15378"/>
        <dbReference type="ChEBI" id="CHEBI:30616"/>
        <dbReference type="ChEBI" id="CHEBI:33019"/>
        <dbReference type="ChEBI" id="CHEBI:58315"/>
        <dbReference type="ChEBI" id="CHEBI:78442"/>
        <dbReference type="ChEBI" id="CHEBI:78536"/>
        <dbReference type="ChEBI" id="CHEBI:456215"/>
        <dbReference type="EC" id="6.1.1.1"/>
    </reaction>
</comment>
<keyword evidence="3 10" id="KW-0547">Nucleotide-binding</keyword>
<name>A0A0G1S2U8_9BACT</name>
<dbReference type="EC" id="6.1.1.1" evidence="1 8"/>
<keyword evidence="2 10" id="KW-0436">Ligase</keyword>
<dbReference type="PANTHER" id="PTHR11766">
    <property type="entry name" value="TYROSYL-TRNA SYNTHETASE"/>
    <property type="match status" value="1"/>
</dbReference>
<dbReference type="Gene3D" id="3.40.50.620">
    <property type="entry name" value="HUPs"/>
    <property type="match status" value="1"/>
</dbReference>
<accession>A0A0G1S2U8</accession>
<dbReference type="SMART" id="SM00363">
    <property type="entry name" value="S4"/>
    <property type="match status" value="1"/>
</dbReference>
<evidence type="ECO:0000313" key="13">
    <source>
        <dbReference type="Proteomes" id="UP000034502"/>
    </source>
</evidence>
<protein>
    <recommendedName>
        <fullName evidence="1 8">Tyrosine--tRNA ligase</fullName>
        <ecNumber evidence="1 8">6.1.1.1</ecNumber>
    </recommendedName>
</protein>